<protein>
    <submittedName>
        <fullName evidence="2">DUF4198 domain-containing protein</fullName>
    </submittedName>
</protein>
<dbReference type="Proteomes" id="UP001339167">
    <property type="component" value="Unassembled WGS sequence"/>
</dbReference>
<dbReference type="InterPro" id="IPR019613">
    <property type="entry name" value="DUF4198"/>
</dbReference>
<feature type="chain" id="PRO_5047299241" evidence="1">
    <location>
        <begin position="19"/>
        <end position="259"/>
    </location>
</feature>
<dbReference type="Pfam" id="PF10670">
    <property type="entry name" value="DUF4198"/>
    <property type="match status" value="1"/>
</dbReference>
<reference evidence="2 3" key="1">
    <citation type="submission" date="2023-06" db="EMBL/GenBank/DDBJ databases">
        <title>Alkalimonas sp., MEB004 an alkaliphilic bacterium isolated from Lonar Lake, India.</title>
        <authorList>
            <person name="Joshi A."/>
            <person name="Thite S."/>
        </authorList>
    </citation>
    <scope>NUCLEOTIDE SEQUENCE [LARGE SCALE GENOMIC DNA]</scope>
    <source>
        <strain evidence="2 3">MEB004</strain>
    </source>
</reference>
<evidence type="ECO:0000313" key="3">
    <source>
        <dbReference type="Proteomes" id="UP001339167"/>
    </source>
</evidence>
<proteinExistence type="predicted"/>
<evidence type="ECO:0000256" key="1">
    <source>
        <dbReference type="SAM" id="SignalP"/>
    </source>
</evidence>
<gene>
    <name evidence="2" type="ORF">QWF21_02400</name>
</gene>
<feature type="signal peptide" evidence="1">
    <location>
        <begin position="1"/>
        <end position="18"/>
    </location>
</feature>
<accession>A0ABU7JBL7</accession>
<dbReference type="EMBL" id="JAUGZK010000002">
    <property type="protein sequence ID" value="MEE2023081.1"/>
    <property type="molecule type" value="Genomic_DNA"/>
</dbReference>
<organism evidence="2 3">
    <name type="scientific">Alkalimonas mucilaginosa</name>
    <dbReference type="NCBI Taxonomy" id="3057676"/>
    <lineage>
        <taxon>Bacteria</taxon>
        <taxon>Pseudomonadati</taxon>
        <taxon>Pseudomonadota</taxon>
        <taxon>Gammaproteobacteria</taxon>
        <taxon>Alkalimonas</taxon>
    </lineage>
</organism>
<name>A0ABU7JBL7_9GAMM</name>
<keyword evidence="3" id="KW-1185">Reference proteome</keyword>
<keyword evidence="1" id="KW-0732">Signal</keyword>
<sequence>MRCFAAVCLLGLSMQAMSHTPYLLPADFEVPRSGWVSLEASFADTFFVPEVAFNNDGYQVIAPDGRPHTPDTLFTGRVRTLVEHQLQQEGTWRFSTGQRYGAEFRTYLLNGRRGSVRDPSQPLPEGAEPLAHFQAVTLAEAYVSLGQPNERALQPHGQGLELVFQTHPNSLFAAEPIELQLLFDGKPLPEQVVRVFAAGSDDDSPAELELESDALGSLRFQLQQPGRYLLLSRYRHPAPETASVPEYSYSYSVVIDVTH</sequence>
<dbReference type="RefSeq" id="WP_330086446.1">
    <property type="nucleotide sequence ID" value="NZ_JAUGZK010000002.1"/>
</dbReference>
<comment type="caution">
    <text evidence="2">The sequence shown here is derived from an EMBL/GenBank/DDBJ whole genome shotgun (WGS) entry which is preliminary data.</text>
</comment>
<evidence type="ECO:0000313" key="2">
    <source>
        <dbReference type="EMBL" id="MEE2023081.1"/>
    </source>
</evidence>